<keyword evidence="5 10" id="KW-0547">Nucleotide-binding</keyword>
<dbReference type="InterPro" id="IPR000719">
    <property type="entry name" value="Prot_kinase_dom"/>
</dbReference>
<evidence type="ECO:0000256" key="9">
    <source>
        <dbReference type="ARBA" id="ARBA00048367"/>
    </source>
</evidence>
<evidence type="ECO:0000256" key="11">
    <source>
        <dbReference type="RuleBase" id="RU000304"/>
    </source>
</evidence>
<dbReference type="PANTHER" id="PTHR24056">
    <property type="entry name" value="CELL DIVISION PROTEIN KINASE"/>
    <property type="match status" value="1"/>
</dbReference>
<name>A0A498LWK1_LABRO</name>
<dbReference type="PROSITE" id="PS50011">
    <property type="entry name" value="PROTEIN_KINASE_DOM"/>
    <property type="match status" value="1"/>
</dbReference>
<dbReference type="InterPro" id="IPR008271">
    <property type="entry name" value="Ser/Thr_kinase_AS"/>
</dbReference>
<dbReference type="InterPro" id="IPR011009">
    <property type="entry name" value="Kinase-like_dom_sf"/>
</dbReference>
<proteinExistence type="inferred from homology"/>
<dbReference type="EC" id="2.7.11.22" evidence="2"/>
<comment type="catalytic activity">
    <reaction evidence="9">
        <text>L-seryl-[protein] + ATP = O-phospho-L-seryl-[protein] + ADP + H(+)</text>
        <dbReference type="Rhea" id="RHEA:17989"/>
        <dbReference type="Rhea" id="RHEA-COMP:9863"/>
        <dbReference type="Rhea" id="RHEA-COMP:11604"/>
        <dbReference type="ChEBI" id="CHEBI:15378"/>
        <dbReference type="ChEBI" id="CHEBI:29999"/>
        <dbReference type="ChEBI" id="CHEBI:30616"/>
        <dbReference type="ChEBI" id="CHEBI:83421"/>
        <dbReference type="ChEBI" id="CHEBI:456216"/>
        <dbReference type="EC" id="2.7.11.22"/>
    </reaction>
</comment>
<dbReference type="Gene3D" id="3.30.200.20">
    <property type="entry name" value="Phosphorylase Kinase, domain 1"/>
    <property type="match status" value="1"/>
</dbReference>
<dbReference type="InterPro" id="IPR050108">
    <property type="entry name" value="CDK"/>
</dbReference>
<evidence type="ECO:0000256" key="6">
    <source>
        <dbReference type="ARBA" id="ARBA00022777"/>
    </source>
</evidence>
<comment type="similarity">
    <text evidence="1">Belongs to the protein kinase superfamily. CMGC Ser/Thr protein kinase family. CDC2/CDKX subfamily.</text>
</comment>
<keyword evidence="4" id="KW-0808">Transferase</keyword>
<dbReference type="GO" id="GO:0030332">
    <property type="term" value="F:cyclin binding"/>
    <property type="evidence" value="ECO:0007669"/>
    <property type="project" value="TreeGrafter"/>
</dbReference>
<comment type="caution">
    <text evidence="13">The sequence shown here is derived from an EMBL/GenBank/DDBJ whole genome shotgun (WGS) entry which is preliminary data.</text>
</comment>
<dbReference type="SUPFAM" id="SSF56112">
    <property type="entry name" value="Protein kinase-like (PK-like)"/>
    <property type="match status" value="1"/>
</dbReference>
<comment type="catalytic activity">
    <reaction evidence="8">
        <text>L-threonyl-[protein] + ATP = O-phospho-L-threonyl-[protein] + ADP + H(+)</text>
        <dbReference type="Rhea" id="RHEA:46608"/>
        <dbReference type="Rhea" id="RHEA-COMP:11060"/>
        <dbReference type="Rhea" id="RHEA-COMP:11605"/>
        <dbReference type="ChEBI" id="CHEBI:15378"/>
        <dbReference type="ChEBI" id="CHEBI:30013"/>
        <dbReference type="ChEBI" id="CHEBI:30616"/>
        <dbReference type="ChEBI" id="CHEBI:61977"/>
        <dbReference type="ChEBI" id="CHEBI:456216"/>
        <dbReference type="EC" id="2.7.11.22"/>
    </reaction>
</comment>
<dbReference type="GO" id="GO:0000082">
    <property type="term" value="P:G1/S transition of mitotic cell cycle"/>
    <property type="evidence" value="ECO:0007669"/>
    <property type="project" value="TreeGrafter"/>
</dbReference>
<keyword evidence="3 11" id="KW-0723">Serine/threonine-protein kinase</keyword>
<dbReference type="Gene3D" id="1.10.510.10">
    <property type="entry name" value="Transferase(Phosphotransferase) domain 1"/>
    <property type="match status" value="2"/>
</dbReference>
<protein>
    <recommendedName>
        <fullName evidence="2">cyclin-dependent kinase</fullName>
        <ecNumber evidence="2">2.7.11.22</ecNumber>
    </recommendedName>
</protein>
<dbReference type="GO" id="GO:0010389">
    <property type="term" value="P:regulation of G2/M transition of mitotic cell cycle"/>
    <property type="evidence" value="ECO:0007669"/>
    <property type="project" value="TreeGrafter"/>
</dbReference>
<dbReference type="GO" id="GO:0005737">
    <property type="term" value="C:cytoplasm"/>
    <property type="evidence" value="ECO:0007669"/>
    <property type="project" value="TreeGrafter"/>
</dbReference>
<dbReference type="STRING" id="84645.A0A498LWK1"/>
<evidence type="ECO:0000256" key="2">
    <source>
        <dbReference type="ARBA" id="ARBA00012425"/>
    </source>
</evidence>
<dbReference type="SMART" id="SM00220">
    <property type="entry name" value="S_TKc"/>
    <property type="match status" value="1"/>
</dbReference>
<dbReference type="GO" id="GO:0000307">
    <property type="term" value="C:cyclin-dependent protein kinase holoenzyme complex"/>
    <property type="evidence" value="ECO:0007669"/>
    <property type="project" value="TreeGrafter"/>
</dbReference>
<evidence type="ECO:0000256" key="7">
    <source>
        <dbReference type="ARBA" id="ARBA00022840"/>
    </source>
</evidence>
<dbReference type="GO" id="GO:0007165">
    <property type="term" value="P:signal transduction"/>
    <property type="evidence" value="ECO:0007669"/>
    <property type="project" value="TreeGrafter"/>
</dbReference>
<keyword evidence="6 13" id="KW-0418">Kinase</keyword>
<dbReference type="Pfam" id="PF00069">
    <property type="entry name" value="Pkinase"/>
    <property type="match status" value="1"/>
</dbReference>
<evidence type="ECO:0000256" key="1">
    <source>
        <dbReference type="ARBA" id="ARBA00006485"/>
    </source>
</evidence>
<evidence type="ECO:0000313" key="14">
    <source>
        <dbReference type="Proteomes" id="UP000290572"/>
    </source>
</evidence>
<dbReference type="InterPro" id="IPR017441">
    <property type="entry name" value="Protein_kinase_ATP_BS"/>
</dbReference>
<accession>A0A498LWK1</accession>
<organism evidence="13 14">
    <name type="scientific">Labeo rohita</name>
    <name type="common">Indian major carp</name>
    <name type="synonym">Cyprinus rohita</name>
    <dbReference type="NCBI Taxonomy" id="84645"/>
    <lineage>
        <taxon>Eukaryota</taxon>
        <taxon>Metazoa</taxon>
        <taxon>Chordata</taxon>
        <taxon>Craniata</taxon>
        <taxon>Vertebrata</taxon>
        <taxon>Euteleostomi</taxon>
        <taxon>Actinopterygii</taxon>
        <taxon>Neopterygii</taxon>
        <taxon>Teleostei</taxon>
        <taxon>Ostariophysi</taxon>
        <taxon>Cypriniformes</taxon>
        <taxon>Cyprinidae</taxon>
        <taxon>Labeoninae</taxon>
        <taxon>Labeonini</taxon>
        <taxon>Labeo</taxon>
    </lineage>
</organism>
<gene>
    <name evidence="13" type="ORF">ROHU_029983</name>
</gene>
<dbReference type="AlphaFoldDB" id="A0A498LWK1"/>
<dbReference type="GO" id="GO:0005634">
    <property type="term" value="C:nucleus"/>
    <property type="evidence" value="ECO:0007669"/>
    <property type="project" value="TreeGrafter"/>
</dbReference>
<dbReference type="PROSITE" id="PS00107">
    <property type="entry name" value="PROTEIN_KINASE_ATP"/>
    <property type="match status" value="1"/>
</dbReference>
<keyword evidence="14" id="KW-1185">Reference proteome</keyword>
<evidence type="ECO:0000256" key="8">
    <source>
        <dbReference type="ARBA" id="ARBA00047811"/>
    </source>
</evidence>
<dbReference type="FunFam" id="3.30.200.20:FF:000215">
    <property type="entry name" value="Cyclin-dependent kinase 2 (CDK2L)"/>
    <property type="match status" value="1"/>
</dbReference>
<evidence type="ECO:0000256" key="4">
    <source>
        <dbReference type="ARBA" id="ARBA00022679"/>
    </source>
</evidence>
<reference evidence="13 14" key="1">
    <citation type="submission" date="2018-03" db="EMBL/GenBank/DDBJ databases">
        <title>Draft genome sequence of Rohu Carp (Labeo rohita).</title>
        <authorList>
            <person name="Das P."/>
            <person name="Kushwaha B."/>
            <person name="Joshi C.G."/>
            <person name="Kumar D."/>
            <person name="Nagpure N.S."/>
            <person name="Sahoo L."/>
            <person name="Das S.P."/>
            <person name="Bit A."/>
            <person name="Patnaik S."/>
            <person name="Meher P.K."/>
            <person name="Jayasankar P."/>
            <person name="Koringa P.G."/>
            <person name="Patel N.V."/>
            <person name="Hinsu A.T."/>
            <person name="Kumar R."/>
            <person name="Pandey M."/>
            <person name="Agarwal S."/>
            <person name="Srivastava S."/>
            <person name="Singh M."/>
            <person name="Iquebal M.A."/>
            <person name="Jaiswal S."/>
            <person name="Angadi U.B."/>
            <person name="Kumar N."/>
            <person name="Raza M."/>
            <person name="Shah T.M."/>
            <person name="Rai A."/>
            <person name="Jena J.K."/>
        </authorList>
    </citation>
    <scope>NUCLEOTIDE SEQUENCE [LARGE SCALE GENOMIC DNA]</scope>
    <source>
        <strain evidence="13">DASCIFA01</strain>
        <tissue evidence="13">Testis</tissue>
    </source>
</reference>
<evidence type="ECO:0000256" key="3">
    <source>
        <dbReference type="ARBA" id="ARBA00022527"/>
    </source>
</evidence>
<evidence type="ECO:0000256" key="10">
    <source>
        <dbReference type="PROSITE-ProRule" id="PRU10141"/>
    </source>
</evidence>
<dbReference type="GO" id="GO:0005524">
    <property type="term" value="F:ATP binding"/>
    <property type="evidence" value="ECO:0007669"/>
    <property type="project" value="UniProtKB-UniRule"/>
</dbReference>
<dbReference type="GO" id="GO:0010468">
    <property type="term" value="P:regulation of gene expression"/>
    <property type="evidence" value="ECO:0007669"/>
    <property type="project" value="TreeGrafter"/>
</dbReference>
<evidence type="ECO:0000256" key="5">
    <source>
        <dbReference type="ARBA" id="ARBA00022741"/>
    </source>
</evidence>
<dbReference type="Proteomes" id="UP000290572">
    <property type="component" value="Unassembled WGS sequence"/>
</dbReference>
<feature type="binding site" evidence="10">
    <location>
        <position position="33"/>
    </location>
    <ligand>
        <name>ATP</name>
        <dbReference type="ChEBI" id="CHEBI:30616"/>
    </ligand>
</feature>
<keyword evidence="7 10" id="KW-0067">ATP-binding</keyword>
<sequence length="372" mass="42047">MESFQKVEKIGEGTYGVVYKAKNKITGETVALKKIRLDTETEGVPSTAIREISLLKELNHPNIVKGSFRKTALMVLETYRVRFLACRLRDVIHTENKLYLVFEFLHQDLKRFMDSSSVTGISLPLVKSYLFQLLQGLAFCHSHRVLHRDLKPQNLLINAQGEIKLADFGLARAFGVPVRTYTHEITRRALFPGDSEIDQLFRIFRTLGTPDESIWPGVTSMPDYKPSFPKWARQDLSKVVPPLDEDGRDLLGKRWRRRGKRGGVLVRFKAYLASTMSVRCPRDGSCVPVAPRSLEMRGRWPCHVFPSSTGITEGDLSIGPSPPVRVRVQVRRGVDSSHLRPLGRAVSSASDYRTLRLGLINARSLANDFFAE</sequence>
<dbReference type="PROSITE" id="PS00108">
    <property type="entry name" value="PROTEIN_KINASE_ST"/>
    <property type="match status" value="1"/>
</dbReference>
<dbReference type="PANTHER" id="PTHR24056:SF254">
    <property type="entry name" value="CYCLIN-DEPENDENT KINASE 2"/>
    <property type="match status" value="1"/>
</dbReference>
<dbReference type="GO" id="GO:0004693">
    <property type="term" value="F:cyclin-dependent protein serine/threonine kinase activity"/>
    <property type="evidence" value="ECO:0007669"/>
    <property type="project" value="UniProtKB-EC"/>
</dbReference>
<dbReference type="EMBL" id="QBIY01013127">
    <property type="protein sequence ID" value="RXN11556.1"/>
    <property type="molecule type" value="Genomic_DNA"/>
</dbReference>
<evidence type="ECO:0000313" key="13">
    <source>
        <dbReference type="EMBL" id="RXN11556.1"/>
    </source>
</evidence>
<feature type="domain" description="Protein kinase" evidence="12">
    <location>
        <begin position="4"/>
        <end position="372"/>
    </location>
</feature>
<dbReference type="FunFam" id="1.10.510.10:FF:000328">
    <property type="entry name" value="Cyclin-dependent kinase 20 isoform 2"/>
    <property type="match status" value="1"/>
</dbReference>
<evidence type="ECO:0000259" key="12">
    <source>
        <dbReference type="PROSITE" id="PS50011"/>
    </source>
</evidence>